<organism evidence="2 3">
    <name type="scientific">Mannheimia haemolytica</name>
    <name type="common">Pasteurella haemolytica</name>
    <dbReference type="NCBI Taxonomy" id="75985"/>
    <lineage>
        <taxon>Bacteria</taxon>
        <taxon>Pseudomonadati</taxon>
        <taxon>Pseudomonadota</taxon>
        <taxon>Gammaproteobacteria</taxon>
        <taxon>Pasteurellales</taxon>
        <taxon>Pasteurellaceae</taxon>
        <taxon>Mannheimia</taxon>
    </lineage>
</organism>
<dbReference type="GO" id="GO:0003677">
    <property type="term" value="F:DNA binding"/>
    <property type="evidence" value="ECO:0007669"/>
    <property type="project" value="UniProtKB-KW"/>
</dbReference>
<keyword evidence="2" id="KW-0238">DNA-binding</keyword>
<sequence length="57" mass="6469">MKDWFSAKELAGISGLSKYPTNVTRQAKKEQWATRPLKGVKGGGFEYHINCRRSDLI</sequence>
<gene>
    <name evidence="2" type="ORF">NCTC9380_01311</name>
</gene>
<dbReference type="Proteomes" id="UP000254031">
    <property type="component" value="Unassembled WGS sequence"/>
</dbReference>
<dbReference type="InterPro" id="IPR009061">
    <property type="entry name" value="DNA-bd_dom_put_sf"/>
</dbReference>
<dbReference type="InterPro" id="IPR003314">
    <property type="entry name" value="Mu-type_HTH"/>
</dbReference>
<name>A0A378NC47_MANHA</name>
<protein>
    <submittedName>
        <fullName evidence="2">Mu DNA-binding domain</fullName>
    </submittedName>
</protein>
<dbReference type="AlphaFoldDB" id="A0A378NC47"/>
<dbReference type="RefSeq" id="WP_020831082.1">
    <property type="nucleotide sequence ID" value="NZ_CP017484.1"/>
</dbReference>
<dbReference type="EMBL" id="UGPL01000006">
    <property type="protein sequence ID" value="STY66031.1"/>
    <property type="molecule type" value="Genomic_DNA"/>
</dbReference>
<accession>A0A378NC47</accession>
<dbReference type="SUPFAM" id="SSF46955">
    <property type="entry name" value="Putative DNA-binding domain"/>
    <property type="match status" value="1"/>
</dbReference>
<proteinExistence type="predicted"/>
<dbReference type="InterPro" id="IPR036388">
    <property type="entry name" value="WH-like_DNA-bd_sf"/>
</dbReference>
<feature type="domain" description="HTH Mu-type" evidence="1">
    <location>
        <begin position="1"/>
        <end position="57"/>
    </location>
</feature>
<reference evidence="2 3" key="1">
    <citation type="submission" date="2018-06" db="EMBL/GenBank/DDBJ databases">
        <authorList>
            <consortium name="Pathogen Informatics"/>
            <person name="Doyle S."/>
        </authorList>
    </citation>
    <scope>NUCLEOTIDE SEQUENCE [LARGE SCALE GENOMIC DNA]</scope>
    <source>
        <strain evidence="2 3">NCTC9380</strain>
    </source>
</reference>
<evidence type="ECO:0000313" key="3">
    <source>
        <dbReference type="Proteomes" id="UP000254031"/>
    </source>
</evidence>
<dbReference type="Pfam" id="PF02316">
    <property type="entry name" value="HTH_Tnp_Mu_1"/>
    <property type="match status" value="1"/>
</dbReference>
<evidence type="ECO:0000259" key="1">
    <source>
        <dbReference type="PROSITE" id="PS51702"/>
    </source>
</evidence>
<dbReference type="PROSITE" id="PS51702">
    <property type="entry name" value="HTH_MU"/>
    <property type="match status" value="1"/>
</dbReference>
<dbReference type="Gene3D" id="1.10.10.10">
    <property type="entry name" value="Winged helix-like DNA-binding domain superfamily/Winged helix DNA-binding domain"/>
    <property type="match status" value="1"/>
</dbReference>
<evidence type="ECO:0000313" key="2">
    <source>
        <dbReference type="EMBL" id="STY66031.1"/>
    </source>
</evidence>